<dbReference type="CDD" id="cd00267">
    <property type="entry name" value="ABC_ATPase"/>
    <property type="match status" value="1"/>
</dbReference>
<proteinExistence type="predicted"/>
<feature type="region of interest" description="Disordered" evidence="2">
    <location>
        <begin position="1032"/>
        <end position="1057"/>
    </location>
</feature>
<dbReference type="Pfam" id="PF00149">
    <property type="entry name" value="Metallophos"/>
    <property type="match status" value="1"/>
</dbReference>
<dbReference type="PANTHER" id="PTHR32114:SF2">
    <property type="entry name" value="ABC TRANSPORTER ABCH.3"/>
    <property type="match status" value="1"/>
</dbReference>
<feature type="domain" description="Rad50/SbcC-type AAA" evidence="4">
    <location>
        <begin position="483"/>
        <end position="807"/>
    </location>
</feature>
<feature type="compositionally biased region" description="Low complexity" evidence="2">
    <location>
        <begin position="1033"/>
        <end position="1042"/>
    </location>
</feature>
<evidence type="ECO:0000259" key="3">
    <source>
        <dbReference type="Pfam" id="PF00149"/>
    </source>
</evidence>
<evidence type="ECO:0000259" key="4">
    <source>
        <dbReference type="Pfam" id="PF13476"/>
    </source>
</evidence>
<accession>K8ERQ5</accession>
<dbReference type="Pfam" id="PF13476">
    <property type="entry name" value="AAA_23"/>
    <property type="match status" value="1"/>
</dbReference>
<organism evidence="5 6">
    <name type="scientific">Bathycoccus prasinos</name>
    <dbReference type="NCBI Taxonomy" id="41875"/>
    <lineage>
        <taxon>Eukaryota</taxon>
        <taxon>Viridiplantae</taxon>
        <taxon>Chlorophyta</taxon>
        <taxon>Mamiellophyceae</taxon>
        <taxon>Mamiellales</taxon>
        <taxon>Bathycoccaceae</taxon>
        <taxon>Bathycoccus</taxon>
    </lineage>
</organism>
<dbReference type="OrthoDB" id="18797at2759"/>
<dbReference type="Gene3D" id="3.60.21.10">
    <property type="match status" value="1"/>
</dbReference>
<dbReference type="RefSeq" id="XP_007508143.1">
    <property type="nucleotide sequence ID" value="XM_007508081.1"/>
</dbReference>
<dbReference type="SUPFAM" id="SSF52540">
    <property type="entry name" value="P-loop containing nucleoside triphosphate hydrolases"/>
    <property type="match status" value="1"/>
</dbReference>
<dbReference type="Proteomes" id="UP000198341">
    <property type="component" value="Chromosome 18"/>
</dbReference>
<feature type="coiled-coil region" evidence="1">
    <location>
        <begin position="1107"/>
        <end position="1166"/>
    </location>
</feature>
<feature type="domain" description="Calcineurin-like phosphoesterase" evidence="3">
    <location>
        <begin position="73"/>
        <end position="157"/>
    </location>
</feature>
<protein>
    <recommendedName>
        <fullName evidence="7">Rad50/SbcC-type AAA domain-containing protein</fullName>
    </recommendedName>
</protein>
<dbReference type="SUPFAM" id="SSF56300">
    <property type="entry name" value="Metallo-dependent phosphatases"/>
    <property type="match status" value="1"/>
</dbReference>
<dbReference type="STRING" id="41875.K8ERQ5"/>
<name>K8ERQ5_9CHLO</name>
<feature type="region of interest" description="Disordered" evidence="2">
    <location>
        <begin position="988"/>
        <end position="1008"/>
    </location>
</feature>
<dbReference type="PANTHER" id="PTHR32114">
    <property type="entry name" value="ABC TRANSPORTER ABCH.3"/>
    <property type="match status" value="1"/>
</dbReference>
<reference evidence="5 6" key="1">
    <citation type="submission" date="2011-10" db="EMBL/GenBank/DDBJ databases">
        <authorList>
            <person name="Genoscope - CEA"/>
        </authorList>
    </citation>
    <scope>NUCLEOTIDE SEQUENCE [LARGE SCALE GENOMIC DNA]</scope>
    <source>
        <strain evidence="5 6">RCC 1105</strain>
    </source>
</reference>
<dbReference type="eggNOG" id="ENOG502QQZZ">
    <property type="taxonomic scope" value="Eukaryota"/>
</dbReference>
<feature type="compositionally biased region" description="Acidic residues" evidence="2">
    <location>
        <begin position="359"/>
        <end position="368"/>
    </location>
</feature>
<dbReference type="InterPro" id="IPR004843">
    <property type="entry name" value="Calcineurin-like_PHP"/>
</dbReference>
<dbReference type="InterPro" id="IPR027417">
    <property type="entry name" value="P-loop_NTPase"/>
</dbReference>
<keyword evidence="1" id="KW-0175">Coiled coil</keyword>
<evidence type="ECO:0000313" key="6">
    <source>
        <dbReference type="Proteomes" id="UP000198341"/>
    </source>
</evidence>
<gene>
    <name evidence="5" type="ordered locus">Bathy18g01230</name>
</gene>
<dbReference type="Gene3D" id="3.40.50.300">
    <property type="entry name" value="P-loop containing nucleotide triphosphate hydrolases"/>
    <property type="match status" value="2"/>
</dbReference>
<dbReference type="InterPro" id="IPR029052">
    <property type="entry name" value="Metallo-depent_PP-like"/>
</dbReference>
<dbReference type="KEGG" id="bpg:Bathy18g01230"/>
<evidence type="ECO:0000256" key="1">
    <source>
        <dbReference type="SAM" id="Coils"/>
    </source>
</evidence>
<dbReference type="GeneID" id="19010883"/>
<evidence type="ECO:0008006" key="7">
    <source>
        <dbReference type="Google" id="ProtNLM"/>
    </source>
</evidence>
<keyword evidence="6" id="KW-1185">Reference proteome</keyword>
<dbReference type="GO" id="GO:0016887">
    <property type="term" value="F:ATP hydrolysis activity"/>
    <property type="evidence" value="ECO:0007669"/>
    <property type="project" value="InterPro"/>
</dbReference>
<dbReference type="Pfam" id="PF13558">
    <property type="entry name" value="SbcC_Walker_B"/>
    <property type="match status" value="1"/>
</dbReference>
<dbReference type="EMBL" id="FO082261">
    <property type="protein sequence ID" value="CCO20634.1"/>
    <property type="molecule type" value="Genomic_DNA"/>
</dbReference>
<sequence length="1405" mass="158480">MTLFFPLSGLSSGTLHTKSAHVCARGREFHHPFPSSRRLLRSRFANQEKSKRDIVTSAISSSSLDDIKTKGWVVFSDVHVSRKTKDIALETLKFVHAIAANENRGILFLGDFWHHRGALPVETLNEIIRELAKWTQPTIMLVGNHDQVNVNGSVHALEVLRMCNPEKICVFDEPRVWRGAMWLPYRKDQEMMRRTVEELMERHSKKRSSNVAVAVEEEIKTVFCHADVMGANVNQTFQMRNGVDSKETFSEGIESIISGHYHKPHFVERDSRVRYVGSPYQISRAEKNQEKHLLFLNDKWRDESLTDADVLKRSKIDIGPRYFDIDETIGESIETIAGDLRANDIVRWTIPFDSSLSAMEEEEEEEEEEKKKKSKKKKTLSRSVPKRVENARLKYGCQIEVRRPPAELKSTIENAESLSPVDLFSSYAKSIQLTGDAKAFCEEIIAEAVSSRENEDGSKLDTGDDSNKLSTSAHLRKIEFDEVEITGFGAFKDEITYPLNDRGVVCVVGDNRDDSGFADSNGAGKTTLVTAVMWALTGKSDVRLDTGSTQKYLTNKDVVNDDSRSARVIVRGSLIDDREGDDGGKKPFVIERAVTRTKLSKLSFVVDDTDETKLDSKKTQEHMDEIIGASVLAQTCFHGQHTIGSLLEASDAQLKNSFGSLVEQSVWLRCKNKSKKILKERREKLTIAKAELKSRESYVQRTKSRFLETEREYNRWKETFEEKVRAITIEREDALDALALDRMRNARKAVKEVKDIESVANEALRQILDINTNRNEFLDDAEGVSIQNRKAKENEQRHQQLDRDEQNLLKLFNDAQRNEASSRATAEQAHKSAGQVFNLSKQSAAVHQHAIDKETLKCTLCHQSIDPIKQKETFEQLKRDAEVMRLKHVAAIEALNDSRVKLDQFQLFKKSEIERMLNEERALQNLKFARVEKENKKMMLTNELRRLVSLLVNVSERFSQMLPYVPEEVLALEKSFGDDGDALRLERRKRREQEQEQQSTKYAAAPAGFSSERGEALSGIVPGLLDYRTPYTSSSSRGYASSQNDENNPPGKNDGFIQNNVVVANNITSLAQLLHIDHSSGLLADDASLPSFAKAVESKVAAAETLVAGCEKSLRDYERINQKYQQDVNTNDDASFNTNNPHFEAMRQLQEQLTVETEALNDLKENSYSKIEFDLNTAKIADKCFSPTRGVSNYLFENVLAEVSERCQEYVFALTGGALSLQLVSSSSSFSSSSAAADNNIITYNDSDDDFDDDSIDEVATKTTQLEKIERVIFARKQHSGEQYERSLRQLSGGERRRLAIGLALAYADVSARRLNVQSNLLILDEALQHLDSEGIERVVSVLRAIESEYSSSSSSGCDDVNNVLLKKTVLLTTQADSETEKMFDGVDAVVKNKNRSEVLIGRGE</sequence>
<dbReference type="GO" id="GO:0006302">
    <property type="term" value="P:double-strand break repair"/>
    <property type="evidence" value="ECO:0007669"/>
    <property type="project" value="InterPro"/>
</dbReference>
<evidence type="ECO:0000256" key="2">
    <source>
        <dbReference type="SAM" id="MobiDB-lite"/>
    </source>
</evidence>
<evidence type="ECO:0000313" key="5">
    <source>
        <dbReference type="EMBL" id="CCO20634.1"/>
    </source>
</evidence>
<dbReference type="InterPro" id="IPR038729">
    <property type="entry name" value="Rad50/SbcC_AAA"/>
</dbReference>
<feature type="region of interest" description="Disordered" evidence="2">
    <location>
        <begin position="357"/>
        <end position="383"/>
    </location>
</feature>